<evidence type="ECO:0000256" key="2">
    <source>
        <dbReference type="ARBA" id="ARBA00009819"/>
    </source>
</evidence>
<dbReference type="InterPro" id="IPR002585">
    <property type="entry name" value="Cyt-d_ubiquinol_oxidase_su_1"/>
</dbReference>
<proteinExistence type="inferred from homology"/>
<keyword evidence="11 13" id="KW-0408">Iron</keyword>
<sequence>MDVEILSRIQFAFTIAFHYIYPPLSIGLGLVMVLMEGMYLKTGDVIYEKMTRFWVKIFALIFGIGVATGIVMEFEFGTNWAVYSRYVGDVFGSALAAEGIFAFALESGFLGILIFGWNRVGPRVHFFSTIMVTLGSMFSAIWIVVANSWQQTPAGYHVVGEGMDARAEITDFWAMVFNPSSVDRILHVWSGSFLAGAFLVTSVSAWYLLKGKYIGLSRASFKIALTVALAASLFQLFTGHRSADIVAHHQPAKLAAMEGHFDSLAVADMYLFGWVNKEEQTTSGVSIPGGLSFMIHGDFNKPVPGLTSIPEKDRPGAVNFVFQTYHTMIAIGMFLIALSLYAAFLWWRGTLFDKRWLLWLYVWAVLLPQIANQVGWYTAEVGRQPWVVYKLLRTSDALSEAVTANQVLSSLILFTLVYILLFALFIYLLNKKITHGPYDTHSEDHSPRHLEMAESVKSSHPANPS</sequence>
<dbReference type="AlphaFoldDB" id="A0AAP2DDA6"/>
<comment type="caution">
    <text evidence="15">The sequence shown here is derived from an EMBL/GenBank/DDBJ whole genome shotgun (WGS) entry which is preliminary data.</text>
</comment>
<accession>A0AAP2DDA6</accession>
<keyword evidence="16" id="KW-1185">Reference proteome</keyword>
<feature type="region of interest" description="Disordered" evidence="14">
    <location>
        <begin position="440"/>
        <end position="465"/>
    </location>
</feature>
<feature type="transmembrane region" description="Helical" evidence="13">
    <location>
        <begin position="325"/>
        <end position="346"/>
    </location>
</feature>
<dbReference type="GO" id="GO:0005886">
    <property type="term" value="C:plasma membrane"/>
    <property type="evidence" value="ECO:0007669"/>
    <property type="project" value="UniProtKB-SubCell"/>
</dbReference>
<dbReference type="GO" id="GO:0046872">
    <property type="term" value="F:metal ion binding"/>
    <property type="evidence" value="ECO:0007669"/>
    <property type="project" value="UniProtKB-UniRule"/>
</dbReference>
<feature type="transmembrane region" description="Helical" evidence="13">
    <location>
        <begin position="124"/>
        <end position="145"/>
    </location>
</feature>
<keyword evidence="10 13" id="KW-1133">Transmembrane helix</keyword>
<feature type="transmembrane region" description="Helical" evidence="13">
    <location>
        <begin position="407"/>
        <end position="429"/>
    </location>
</feature>
<feature type="transmembrane region" description="Helical" evidence="13">
    <location>
        <begin position="20"/>
        <end position="41"/>
    </location>
</feature>
<comment type="similarity">
    <text evidence="2 13">Belongs to the cytochrome ubiquinol oxidase subunit 1 family.</text>
</comment>
<dbReference type="PANTHER" id="PTHR30365:SF0">
    <property type="entry name" value="CYTOCHROME BD-I UBIQUINOL OXIDASE SUBUNIT 1"/>
    <property type="match status" value="1"/>
</dbReference>
<name>A0AAP2DDA6_9BACT</name>
<feature type="transmembrane region" description="Helical" evidence="13">
    <location>
        <begin position="221"/>
        <end position="238"/>
    </location>
</feature>
<evidence type="ECO:0000256" key="12">
    <source>
        <dbReference type="ARBA" id="ARBA00023136"/>
    </source>
</evidence>
<evidence type="ECO:0000313" key="16">
    <source>
        <dbReference type="Proteomes" id="UP001319180"/>
    </source>
</evidence>
<evidence type="ECO:0000256" key="7">
    <source>
        <dbReference type="ARBA" id="ARBA00022692"/>
    </source>
</evidence>
<keyword evidence="6 13" id="KW-0349">Heme</keyword>
<dbReference type="GO" id="GO:0020037">
    <property type="term" value="F:heme binding"/>
    <property type="evidence" value="ECO:0007669"/>
    <property type="project" value="TreeGrafter"/>
</dbReference>
<dbReference type="EMBL" id="JAHESC010000015">
    <property type="protein sequence ID" value="MBT1687297.1"/>
    <property type="molecule type" value="Genomic_DNA"/>
</dbReference>
<gene>
    <name evidence="15" type="ORF">KK078_12060</name>
</gene>
<evidence type="ECO:0000256" key="9">
    <source>
        <dbReference type="ARBA" id="ARBA00022982"/>
    </source>
</evidence>
<dbReference type="PIRSF" id="PIRSF006446">
    <property type="entry name" value="Cyt_quinol_oxidase_1"/>
    <property type="match status" value="1"/>
</dbReference>
<keyword evidence="9 13" id="KW-0249">Electron transport</keyword>
<evidence type="ECO:0000256" key="3">
    <source>
        <dbReference type="ARBA" id="ARBA00022448"/>
    </source>
</evidence>
<evidence type="ECO:0000256" key="6">
    <source>
        <dbReference type="ARBA" id="ARBA00022617"/>
    </source>
</evidence>
<evidence type="ECO:0000256" key="13">
    <source>
        <dbReference type="PIRNR" id="PIRNR006446"/>
    </source>
</evidence>
<feature type="transmembrane region" description="Helical" evidence="13">
    <location>
        <begin position="185"/>
        <end position="209"/>
    </location>
</feature>
<dbReference type="Proteomes" id="UP001319180">
    <property type="component" value="Unassembled WGS sequence"/>
</dbReference>
<evidence type="ECO:0000256" key="10">
    <source>
        <dbReference type="ARBA" id="ARBA00022989"/>
    </source>
</evidence>
<evidence type="ECO:0000256" key="8">
    <source>
        <dbReference type="ARBA" id="ARBA00022723"/>
    </source>
</evidence>
<protein>
    <submittedName>
        <fullName evidence="15">Cytochrome ubiquinol oxidase subunit I</fullName>
    </submittedName>
</protein>
<keyword evidence="8 13" id="KW-0479">Metal-binding</keyword>
<evidence type="ECO:0000256" key="14">
    <source>
        <dbReference type="SAM" id="MobiDB-lite"/>
    </source>
</evidence>
<dbReference type="Pfam" id="PF01654">
    <property type="entry name" value="Cyt_bd_oxida_I"/>
    <property type="match status" value="1"/>
</dbReference>
<keyword evidence="3 13" id="KW-0813">Transport</keyword>
<keyword evidence="7 13" id="KW-0812">Transmembrane</keyword>
<reference evidence="15 16" key="1">
    <citation type="submission" date="2021-05" db="EMBL/GenBank/DDBJ databases">
        <title>A Polyphasic approach of four new species of the genus Ohtaekwangia: Ohtaekwangia histidinii sp. nov., Ohtaekwangia cretensis sp. nov., Ohtaekwangia indiensis sp. nov., Ohtaekwangia reichenbachii sp. nov. from diverse environment.</title>
        <authorList>
            <person name="Octaviana S."/>
        </authorList>
    </citation>
    <scope>NUCLEOTIDE SEQUENCE [LARGE SCALE GENOMIC DNA]</scope>
    <source>
        <strain evidence="15 16">PWU37</strain>
    </source>
</reference>
<evidence type="ECO:0000256" key="11">
    <source>
        <dbReference type="ARBA" id="ARBA00023004"/>
    </source>
</evidence>
<evidence type="ECO:0000256" key="5">
    <source>
        <dbReference type="ARBA" id="ARBA00022519"/>
    </source>
</evidence>
<dbReference type="GO" id="GO:0070069">
    <property type="term" value="C:cytochrome complex"/>
    <property type="evidence" value="ECO:0007669"/>
    <property type="project" value="UniProtKB-UniRule"/>
</dbReference>
<feature type="transmembrane region" description="Helical" evidence="13">
    <location>
        <begin position="358"/>
        <end position="379"/>
    </location>
</feature>
<evidence type="ECO:0000256" key="4">
    <source>
        <dbReference type="ARBA" id="ARBA00022475"/>
    </source>
</evidence>
<organism evidence="15 16">
    <name type="scientific">Dawidia soli</name>
    <dbReference type="NCBI Taxonomy" id="2782352"/>
    <lineage>
        <taxon>Bacteria</taxon>
        <taxon>Pseudomonadati</taxon>
        <taxon>Bacteroidota</taxon>
        <taxon>Cytophagia</taxon>
        <taxon>Cytophagales</taxon>
        <taxon>Chryseotaleaceae</taxon>
        <taxon>Dawidia</taxon>
    </lineage>
</organism>
<feature type="transmembrane region" description="Helical" evidence="13">
    <location>
        <begin position="94"/>
        <end position="117"/>
    </location>
</feature>
<evidence type="ECO:0000313" key="15">
    <source>
        <dbReference type="EMBL" id="MBT1687297.1"/>
    </source>
</evidence>
<feature type="compositionally biased region" description="Basic and acidic residues" evidence="14">
    <location>
        <begin position="440"/>
        <end position="454"/>
    </location>
</feature>
<keyword evidence="12 13" id="KW-0472">Membrane</keyword>
<keyword evidence="5" id="KW-0997">Cell inner membrane</keyword>
<dbReference type="PANTHER" id="PTHR30365">
    <property type="entry name" value="CYTOCHROME D UBIQUINOL OXIDASE"/>
    <property type="match status" value="1"/>
</dbReference>
<evidence type="ECO:0000256" key="1">
    <source>
        <dbReference type="ARBA" id="ARBA00004429"/>
    </source>
</evidence>
<dbReference type="GO" id="GO:0019646">
    <property type="term" value="P:aerobic electron transport chain"/>
    <property type="evidence" value="ECO:0007669"/>
    <property type="project" value="InterPro"/>
</dbReference>
<dbReference type="RefSeq" id="WP_254090529.1">
    <property type="nucleotide sequence ID" value="NZ_JAHESC010000015.1"/>
</dbReference>
<feature type="compositionally biased region" description="Polar residues" evidence="14">
    <location>
        <begin position="456"/>
        <end position="465"/>
    </location>
</feature>
<feature type="transmembrane region" description="Helical" evidence="13">
    <location>
        <begin position="53"/>
        <end position="74"/>
    </location>
</feature>
<dbReference type="GO" id="GO:0016682">
    <property type="term" value="F:oxidoreductase activity, acting on diphenols and related substances as donors, oxygen as acceptor"/>
    <property type="evidence" value="ECO:0007669"/>
    <property type="project" value="TreeGrafter"/>
</dbReference>
<keyword evidence="4 13" id="KW-1003">Cell membrane</keyword>
<dbReference type="GO" id="GO:0009055">
    <property type="term" value="F:electron transfer activity"/>
    <property type="evidence" value="ECO:0007669"/>
    <property type="project" value="UniProtKB-UniRule"/>
</dbReference>
<comment type="subcellular location">
    <subcellularLocation>
        <location evidence="1">Cell inner membrane</location>
        <topology evidence="1">Multi-pass membrane protein</topology>
    </subcellularLocation>
</comment>